<dbReference type="Proteomes" id="UP000295773">
    <property type="component" value="Unassembled WGS sequence"/>
</dbReference>
<evidence type="ECO:0000256" key="3">
    <source>
        <dbReference type="SAM" id="SignalP"/>
    </source>
</evidence>
<feature type="domain" description="Periplasmic binding protein" evidence="4">
    <location>
        <begin position="39"/>
        <end position="291"/>
    </location>
</feature>
<comment type="similarity">
    <text evidence="2">Belongs to the bacterial solute-binding protein 2 family.</text>
</comment>
<dbReference type="Gene3D" id="3.40.50.2300">
    <property type="match status" value="2"/>
</dbReference>
<dbReference type="Pfam" id="PF13407">
    <property type="entry name" value="Peripla_BP_4"/>
    <property type="match status" value="1"/>
</dbReference>
<proteinExistence type="inferred from homology"/>
<keyword evidence="6" id="KW-1185">Reference proteome</keyword>
<comment type="caution">
    <text evidence="5">The sequence shown here is derived from an EMBL/GenBank/DDBJ whole genome shotgun (WGS) entry which is preliminary data.</text>
</comment>
<comment type="subcellular location">
    <subcellularLocation>
        <location evidence="1">Cell envelope</location>
    </subcellularLocation>
</comment>
<gene>
    <name evidence="5" type="ORF">EDD61_10595</name>
</gene>
<evidence type="ECO:0000259" key="4">
    <source>
        <dbReference type="Pfam" id="PF13407"/>
    </source>
</evidence>
<dbReference type="PANTHER" id="PTHR30036">
    <property type="entry name" value="D-XYLOSE-BINDING PERIPLASMIC PROTEIN"/>
    <property type="match status" value="1"/>
</dbReference>
<dbReference type="SUPFAM" id="SSF53822">
    <property type="entry name" value="Periplasmic binding protein-like I"/>
    <property type="match status" value="1"/>
</dbReference>
<feature type="signal peptide" evidence="3">
    <location>
        <begin position="1"/>
        <end position="20"/>
    </location>
</feature>
<protein>
    <submittedName>
        <fullName evidence="5">Monosaccharide ABC transporter substrate-binding protein (CUT2 family)</fullName>
    </submittedName>
</protein>
<name>A0A4R3TLJ9_9FIRM</name>
<dbReference type="PANTHER" id="PTHR30036:SF7">
    <property type="entry name" value="ABC TRANSPORTER PERIPLASMIC-BINDING PROTEIN YPHF"/>
    <property type="match status" value="1"/>
</dbReference>
<dbReference type="EMBL" id="SMBP01000005">
    <property type="protein sequence ID" value="TCU62287.1"/>
    <property type="molecule type" value="Genomic_DNA"/>
</dbReference>
<evidence type="ECO:0000256" key="1">
    <source>
        <dbReference type="ARBA" id="ARBA00004196"/>
    </source>
</evidence>
<dbReference type="AlphaFoldDB" id="A0A4R3TLJ9"/>
<reference evidence="5 6" key="1">
    <citation type="submission" date="2019-03" db="EMBL/GenBank/DDBJ databases">
        <title>Genomic Encyclopedia of Type Strains, Phase IV (KMG-IV): sequencing the most valuable type-strain genomes for metagenomic binning, comparative biology and taxonomic classification.</title>
        <authorList>
            <person name="Goeker M."/>
        </authorList>
    </citation>
    <scope>NUCLEOTIDE SEQUENCE [LARGE SCALE GENOMIC DNA]</scope>
    <source>
        <strain evidence="5 6">DSM 29481</strain>
    </source>
</reference>
<evidence type="ECO:0000313" key="6">
    <source>
        <dbReference type="Proteomes" id="UP000295773"/>
    </source>
</evidence>
<dbReference type="InterPro" id="IPR025997">
    <property type="entry name" value="SBP_2_dom"/>
</dbReference>
<dbReference type="InterPro" id="IPR050555">
    <property type="entry name" value="Bact_Solute-Bind_Prot2"/>
</dbReference>
<keyword evidence="3" id="KW-0732">Signal</keyword>
<dbReference type="PROSITE" id="PS51257">
    <property type="entry name" value="PROKAR_LIPOPROTEIN"/>
    <property type="match status" value="1"/>
</dbReference>
<organism evidence="5 6">
    <name type="scientific">Longicatena caecimuris</name>
    <dbReference type="NCBI Taxonomy" id="1796635"/>
    <lineage>
        <taxon>Bacteria</taxon>
        <taxon>Bacillati</taxon>
        <taxon>Bacillota</taxon>
        <taxon>Erysipelotrichia</taxon>
        <taxon>Erysipelotrichales</taxon>
        <taxon>Erysipelotrichaceae</taxon>
        <taxon>Longicatena</taxon>
    </lineage>
</organism>
<dbReference type="InterPro" id="IPR028082">
    <property type="entry name" value="Peripla_BP_I"/>
</dbReference>
<evidence type="ECO:0000313" key="5">
    <source>
        <dbReference type="EMBL" id="TCU62287.1"/>
    </source>
</evidence>
<accession>A0A4R3TLJ9</accession>
<dbReference type="GO" id="GO:0030246">
    <property type="term" value="F:carbohydrate binding"/>
    <property type="evidence" value="ECO:0007669"/>
    <property type="project" value="TreeGrafter"/>
</dbReference>
<dbReference type="GO" id="GO:0030288">
    <property type="term" value="C:outer membrane-bounded periplasmic space"/>
    <property type="evidence" value="ECO:0007669"/>
    <property type="project" value="TreeGrafter"/>
</dbReference>
<sequence length="319" mass="36329">MKRKALIVVVLLLLFGCTNGTDKNIKKEKNEEFLYFLYATPLADHPIWLQSKEGFVQACNELKVKCDWIGPKVIDTEKMEEVISQGLIEKVDGIITQGVIKKALLEEAAALDIPIVLVDSNIEDGKKFTFYGKNFQRQAQLLLNEIEKKIPKHKPLVIAIQVAELNFKIAQDQIQEIREVFKNHPGGYEIVAITESKSDKIRAQAQWMNTLRNHPDINVTINFAAESADACAEIAQTLNIKKRLHIYGVDDMDSTIDYIKKGYIDASVVTSFYEYGYKTVYQMYAYKKTGKKPTSLNNEVKLLIVNQDNVDTYQSELKE</sequence>
<feature type="chain" id="PRO_5039640613" evidence="3">
    <location>
        <begin position="21"/>
        <end position="319"/>
    </location>
</feature>
<evidence type="ECO:0000256" key="2">
    <source>
        <dbReference type="ARBA" id="ARBA00007639"/>
    </source>
</evidence>